<dbReference type="AlphaFoldDB" id="A0A485LK36"/>
<dbReference type="Proteomes" id="UP000332933">
    <property type="component" value="Unassembled WGS sequence"/>
</dbReference>
<evidence type="ECO:0000313" key="3">
    <source>
        <dbReference type="EMBL" id="VFT99004.1"/>
    </source>
</evidence>
<gene>
    <name evidence="3" type="primary">Aste57867_22341</name>
    <name evidence="2" type="ORF">As57867_022271</name>
    <name evidence="3" type="ORF">ASTE57867_22341</name>
</gene>
<evidence type="ECO:0000313" key="4">
    <source>
        <dbReference type="Proteomes" id="UP000332933"/>
    </source>
</evidence>
<reference evidence="3 4" key="1">
    <citation type="submission" date="2019-03" db="EMBL/GenBank/DDBJ databases">
        <authorList>
            <person name="Gaulin E."/>
            <person name="Dumas B."/>
        </authorList>
    </citation>
    <scope>NUCLEOTIDE SEQUENCE [LARGE SCALE GENOMIC DNA]</scope>
    <source>
        <strain evidence="3">CBS 568.67</strain>
    </source>
</reference>
<keyword evidence="1" id="KW-0472">Membrane</keyword>
<dbReference type="OrthoDB" id="160470at2759"/>
<reference evidence="2" key="2">
    <citation type="submission" date="2019-06" db="EMBL/GenBank/DDBJ databases">
        <title>Genomics analysis of Aphanomyces spp. identifies a new class of oomycete effector associated with host adaptation.</title>
        <authorList>
            <person name="Gaulin E."/>
        </authorList>
    </citation>
    <scope>NUCLEOTIDE SEQUENCE</scope>
    <source>
        <strain evidence="2">CBS 578.67</strain>
    </source>
</reference>
<proteinExistence type="predicted"/>
<feature type="transmembrane region" description="Helical" evidence="1">
    <location>
        <begin position="45"/>
        <end position="67"/>
    </location>
</feature>
<keyword evidence="1" id="KW-1133">Transmembrane helix</keyword>
<name>A0A485LK36_9STRA</name>
<organism evidence="3 4">
    <name type="scientific">Aphanomyces stellatus</name>
    <dbReference type="NCBI Taxonomy" id="120398"/>
    <lineage>
        <taxon>Eukaryota</taxon>
        <taxon>Sar</taxon>
        <taxon>Stramenopiles</taxon>
        <taxon>Oomycota</taxon>
        <taxon>Saprolegniomycetes</taxon>
        <taxon>Saprolegniales</taxon>
        <taxon>Verrucalvaceae</taxon>
        <taxon>Aphanomyces</taxon>
    </lineage>
</organism>
<keyword evidence="4" id="KW-1185">Reference proteome</keyword>
<sequence>MSTQENNHTEIGLDQPYIETGGKAATNARPVNHASLRVLGLKVNALGGCFVFAFLQLIALWVLTFVYHIPVNSVQLGGSAFGGNSGGSLKQKVVSFDLNGNLRAGAGTTAYLDAATPPSTTMEYIQVARMGVSQPSYTTSILSYYVRSASQTIVTTVTTNTADKTISVATTDPANVLSNQVRGIATLSDSVSVLLEQSSSGGVFVTPAKTTATSVSLEPAQRTAVATGSYSNLIGAISSTQFAVTYFDAYNSSGPWYQHVVAGSVGTDGTITMLPTKLTFGDANSYDTVTFASQSVTVGKPQGLSAFPGTFVQPWWTDKPVATNAGLCLVTAQVNATAVTKLTEACNPKYRPAYFVDSTAFSPTTFVLAFYDANNNHAFTLVLVEVSLTKVFFRSAYVLSANGNFNYGSFYSWYPTPSVTLVSPTRVAVAFLNGNSQGRAYVQTFTLTDAGTFKPLTALLRVGDASLTGPGDVTHPTSGSVTLGIVPVSAESIVVAVGGSLGSVTPKRLSLVEFYGPVAGIGAGSSGVVVNGAAKVGAAVTAGATYYTTTRGDVVSVTQTDPSADSFAVGSTLVVSADSRIGVAVDDASIYVPGH</sequence>
<dbReference type="EMBL" id="VJMH01007047">
    <property type="protein sequence ID" value="KAF0685819.1"/>
    <property type="molecule type" value="Genomic_DNA"/>
</dbReference>
<protein>
    <submittedName>
        <fullName evidence="3">Aste57867_22341 protein</fullName>
    </submittedName>
</protein>
<evidence type="ECO:0000313" key="2">
    <source>
        <dbReference type="EMBL" id="KAF0685819.1"/>
    </source>
</evidence>
<evidence type="ECO:0000256" key="1">
    <source>
        <dbReference type="SAM" id="Phobius"/>
    </source>
</evidence>
<keyword evidence="1" id="KW-0812">Transmembrane</keyword>
<dbReference type="EMBL" id="CAADRA010007073">
    <property type="protein sequence ID" value="VFT99004.1"/>
    <property type="molecule type" value="Genomic_DNA"/>
</dbReference>
<accession>A0A485LK36</accession>